<feature type="compositionally biased region" description="Basic and acidic residues" evidence="1">
    <location>
        <begin position="100"/>
        <end position="109"/>
    </location>
</feature>
<protein>
    <submittedName>
        <fullName evidence="2">Uncharacterized protein</fullName>
    </submittedName>
</protein>
<dbReference type="KEGG" id="cci:CC1G_15622"/>
<dbReference type="Proteomes" id="UP000001861">
    <property type="component" value="Unassembled WGS sequence"/>
</dbReference>
<evidence type="ECO:0000256" key="1">
    <source>
        <dbReference type="SAM" id="MobiDB-lite"/>
    </source>
</evidence>
<comment type="caution">
    <text evidence="2">The sequence shown here is derived from an EMBL/GenBank/DDBJ whole genome shotgun (WGS) entry which is preliminary data.</text>
</comment>
<feature type="region of interest" description="Disordered" evidence="1">
    <location>
        <begin position="77"/>
        <end position="125"/>
    </location>
</feature>
<accession>D6RNF2</accession>
<dbReference type="GeneID" id="9378585"/>
<dbReference type="RefSeq" id="XP_002911080.1">
    <property type="nucleotide sequence ID" value="XM_002911034.1"/>
</dbReference>
<keyword evidence="3" id="KW-1185">Reference proteome</keyword>
<feature type="region of interest" description="Disordered" evidence="1">
    <location>
        <begin position="1"/>
        <end position="43"/>
    </location>
</feature>
<evidence type="ECO:0000313" key="3">
    <source>
        <dbReference type="Proteomes" id="UP000001861"/>
    </source>
</evidence>
<sequence>MRLHAPKHINTSGKPAKTPGGGKGFGRVAGKGVAEQRRSSERQQWWSGKLCGCVFLEFLLGPRTPCDVTVRSLHQMAHQSGREHNYAELCRRKNRKSRKKEGEKQERGRWNGSQNGKEGGPLGPGIEGVLVPKLYEFWVT</sequence>
<dbReference type="EMBL" id="AACS02000006">
    <property type="protein sequence ID" value="EFI27586.1"/>
    <property type="molecule type" value="Genomic_DNA"/>
</dbReference>
<dbReference type="InParanoid" id="D6RNF2"/>
<organism evidence="2 3">
    <name type="scientific">Coprinopsis cinerea (strain Okayama-7 / 130 / ATCC MYA-4618 / FGSC 9003)</name>
    <name type="common">Inky cap fungus</name>
    <name type="synonym">Hormographiella aspergillata</name>
    <dbReference type="NCBI Taxonomy" id="240176"/>
    <lineage>
        <taxon>Eukaryota</taxon>
        <taxon>Fungi</taxon>
        <taxon>Dikarya</taxon>
        <taxon>Basidiomycota</taxon>
        <taxon>Agaricomycotina</taxon>
        <taxon>Agaricomycetes</taxon>
        <taxon>Agaricomycetidae</taxon>
        <taxon>Agaricales</taxon>
        <taxon>Agaricineae</taxon>
        <taxon>Psathyrellaceae</taxon>
        <taxon>Coprinopsis</taxon>
    </lineage>
</organism>
<reference evidence="2 3" key="1">
    <citation type="journal article" date="2010" name="Proc. Natl. Acad. Sci. U.S.A.">
        <title>Insights into evolution of multicellular fungi from the assembled chromosomes of the mushroom Coprinopsis cinerea (Coprinus cinereus).</title>
        <authorList>
            <person name="Stajich J.E."/>
            <person name="Wilke S.K."/>
            <person name="Ahren D."/>
            <person name="Au C.H."/>
            <person name="Birren B.W."/>
            <person name="Borodovsky M."/>
            <person name="Burns C."/>
            <person name="Canback B."/>
            <person name="Casselton L.A."/>
            <person name="Cheng C.K."/>
            <person name="Deng J."/>
            <person name="Dietrich F.S."/>
            <person name="Fargo D.C."/>
            <person name="Farman M.L."/>
            <person name="Gathman A.C."/>
            <person name="Goldberg J."/>
            <person name="Guigo R."/>
            <person name="Hoegger P.J."/>
            <person name="Hooker J.B."/>
            <person name="Huggins A."/>
            <person name="James T.Y."/>
            <person name="Kamada T."/>
            <person name="Kilaru S."/>
            <person name="Kodira C."/>
            <person name="Kues U."/>
            <person name="Kupfer D."/>
            <person name="Kwan H.S."/>
            <person name="Lomsadze A."/>
            <person name="Li W."/>
            <person name="Lilly W.W."/>
            <person name="Ma L.J."/>
            <person name="Mackey A.J."/>
            <person name="Manning G."/>
            <person name="Martin F."/>
            <person name="Muraguchi H."/>
            <person name="Natvig D.O."/>
            <person name="Palmerini H."/>
            <person name="Ramesh M.A."/>
            <person name="Rehmeyer C.J."/>
            <person name="Roe B.A."/>
            <person name="Shenoy N."/>
            <person name="Stanke M."/>
            <person name="Ter-Hovhannisyan V."/>
            <person name="Tunlid A."/>
            <person name="Velagapudi R."/>
            <person name="Vision T.J."/>
            <person name="Zeng Q."/>
            <person name="Zolan M.E."/>
            <person name="Pukkila P.J."/>
        </authorList>
    </citation>
    <scope>NUCLEOTIDE SEQUENCE [LARGE SCALE GENOMIC DNA]</scope>
    <source>
        <strain evidence="3">Okayama-7 / 130 / ATCC MYA-4618 / FGSC 9003</strain>
    </source>
</reference>
<proteinExistence type="predicted"/>
<feature type="compositionally biased region" description="Gly residues" evidence="1">
    <location>
        <begin position="19"/>
        <end position="29"/>
    </location>
</feature>
<dbReference type="VEuPathDB" id="FungiDB:CC1G_15622"/>
<dbReference type="AlphaFoldDB" id="D6RNF2"/>
<evidence type="ECO:0000313" key="2">
    <source>
        <dbReference type="EMBL" id="EFI27586.1"/>
    </source>
</evidence>
<dbReference type="HOGENOM" id="CLU_1835065_0_0_1"/>
<feature type="compositionally biased region" description="Basic and acidic residues" evidence="1">
    <location>
        <begin position="80"/>
        <end position="91"/>
    </location>
</feature>
<gene>
    <name evidence="2" type="ORF">CC1G_15622</name>
</gene>
<name>D6RNF2_COPC7</name>